<comment type="pathway">
    <text evidence="1 7">Pyrimidine metabolism; UMP biosynthesis via de novo pathway; UMP from orotate: step 2/2.</text>
</comment>
<evidence type="ECO:0000256" key="6">
    <source>
        <dbReference type="PIRSR" id="PIRSR614732-2"/>
    </source>
</evidence>
<dbReference type="InterPro" id="IPR013785">
    <property type="entry name" value="Aldolase_TIM"/>
</dbReference>
<dbReference type="SUPFAM" id="SSF51366">
    <property type="entry name" value="Ribulose-phoshate binding barrel"/>
    <property type="match status" value="1"/>
</dbReference>
<dbReference type="InterPro" id="IPR011060">
    <property type="entry name" value="RibuloseP-bd_barrel"/>
</dbReference>
<evidence type="ECO:0000256" key="1">
    <source>
        <dbReference type="ARBA" id="ARBA00004861"/>
    </source>
</evidence>
<evidence type="ECO:0000256" key="7">
    <source>
        <dbReference type="RuleBase" id="RU000512"/>
    </source>
</evidence>
<keyword evidence="3 7" id="KW-0665">Pyrimidine biosynthesis</keyword>
<feature type="active site" description="For OMPdecase activity" evidence="5">
    <location>
        <position position="68"/>
    </location>
</feature>
<dbReference type="Proteomes" id="UP001516400">
    <property type="component" value="Unassembled WGS sequence"/>
</dbReference>
<reference evidence="9 10" key="1">
    <citation type="journal article" date="2021" name="BMC Biol.">
        <title>Horizontally acquired antibacterial genes associated with adaptive radiation of ladybird beetles.</title>
        <authorList>
            <person name="Li H.S."/>
            <person name="Tang X.F."/>
            <person name="Huang Y.H."/>
            <person name="Xu Z.Y."/>
            <person name="Chen M.L."/>
            <person name="Du X.Y."/>
            <person name="Qiu B.Y."/>
            <person name="Chen P.T."/>
            <person name="Zhang W."/>
            <person name="Slipinski A."/>
            <person name="Escalona H.E."/>
            <person name="Waterhouse R.M."/>
            <person name="Zwick A."/>
            <person name="Pang H."/>
        </authorList>
    </citation>
    <scope>NUCLEOTIDE SEQUENCE [LARGE SCALE GENOMIC DNA]</scope>
    <source>
        <strain evidence="9">SYSU2018</strain>
    </source>
</reference>
<evidence type="ECO:0000256" key="4">
    <source>
        <dbReference type="ARBA" id="ARBA00023239"/>
    </source>
</evidence>
<keyword evidence="4 7" id="KW-0456">Lyase</keyword>
<dbReference type="InterPro" id="IPR014732">
    <property type="entry name" value="OMPdecase"/>
</dbReference>
<evidence type="ECO:0000313" key="9">
    <source>
        <dbReference type="EMBL" id="KAL3271547.1"/>
    </source>
</evidence>
<comment type="catalytic activity">
    <reaction evidence="7">
        <text>orotidine 5'-phosphate + H(+) = UMP + CO2</text>
        <dbReference type="Rhea" id="RHEA:11596"/>
        <dbReference type="ChEBI" id="CHEBI:15378"/>
        <dbReference type="ChEBI" id="CHEBI:16526"/>
        <dbReference type="ChEBI" id="CHEBI:57538"/>
        <dbReference type="ChEBI" id="CHEBI:57865"/>
        <dbReference type="EC" id="4.1.1.23"/>
    </reaction>
</comment>
<dbReference type="Pfam" id="PF00215">
    <property type="entry name" value="OMPdecase"/>
    <property type="match status" value="1"/>
</dbReference>
<dbReference type="PANTHER" id="PTHR19278:SF9">
    <property type="entry name" value="URIDINE 5'-MONOPHOSPHATE SYNTHASE"/>
    <property type="match status" value="1"/>
</dbReference>
<protein>
    <recommendedName>
        <fullName evidence="7">Orotidine 5'-phosphate decarboxylase</fullName>
        <ecNumber evidence="7">4.1.1.23</ecNumber>
    </recommendedName>
</protein>
<keyword evidence="2 7" id="KW-0210">Decarboxylase</keyword>
<dbReference type="AlphaFoldDB" id="A0ABD2MYY8"/>
<evidence type="ECO:0000259" key="8">
    <source>
        <dbReference type="SMART" id="SM00934"/>
    </source>
</evidence>
<sequence length="177" mass="19634">MAKKQTNLCVAADLTIAADVLNLAKQVGPYICCIKTHIDVIEDFHPNFVRRLQEIAEMYEFMLMEDRKFADIGKTVQMQYSKVVFNISSWVTLVTVHSIFRKGVLDAISKVDSDRRKGVFLLAEASASGTLIDEKYTGETLKIASEYDGLIVGVVCQSPLFRDKKKTSSINTGSSSG</sequence>
<comment type="similarity">
    <text evidence="7">Belongs to the OMP decarboxylase family.</text>
</comment>
<evidence type="ECO:0000256" key="2">
    <source>
        <dbReference type="ARBA" id="ARBA00022793"/>
    </source>
</evidence>
<dbReference type="PROSITE" id="PS00156">
    <property type="entry name" value="OMPDECASE"/>
    <property type="match status" value="1"/>
</dbReference>
<name>A0ABD2MYY8_9CUCU</name>
<organism evidence="9 10">
    <name type="scientific">Cryptolaemus montrouzieri</name>
    <dbReference type="NCBI Taxonomy" id="559131"/>
    <lineage>
        <taxon>Eukaryota</taxon>
        <taxon>Metazoa</taxon>
        <taxon>Ecdysozoa</taxon>
        <taxon>Arthropoda</taxon>
        <taxon>Hexapoda</taxon>
        <taxon>Insecta</taxon>
        <taxon>Pterygota</taxon>
        <taxon>Neoptera</taxon>
        <taxon>Endopterygota</taxon>
        <taxon>Coleoptera</taxon>
        <taxon>Polyphaga</taxon>
        <taxon>Cucujiformia</taxon>
        <taxon>Coccinelloidea</taxon>
        <taxon>Coccinellidae</taxon>
        <taxon>Scymninae</taxon>
        <taxon>Scymnini</taxon>
        <taxon>Cryptolaemus</taxon>
    </lineage>
</organism>
<feature type="active site" description="For OMPdecase activity" evidence="5">
    <location>
        <position position="66"/>
    </location>
</feature>
<feature type="binding site" evidence="6">
    <location>
        <position position="126"/>
    </location>
    <ligand>
        <name>substrate</name>
    </ligand>
</feature>
<dbReference type="NCBIfam" id="TIGR01740">
    <property type="entry name" value="pyrF"/>
    <property type="match status" value="1"/>
</dbReference>
<dbReference type="SMART" id="SM00934">
    <property type="entry name" value="OMPdecase"/>
    <property type="match status" value="1"/>
</dbReference>
<comment type="caution">
    <text evidence="9">The sequence shown here is derived from an EMBL/GenBank/DDBJ whole genome shotgun (WGS) entry which is preliminary data.</text>
</comment>
<feature type="binding site" evidence="6">
    <location>
        <position position="35"/>
    </location>
    <ligand>
        <name>substrate</name>
    </ligand>
</feature>
<evidence type="ECO:0000256" key="5">
    <source>
        <dbReference type="PIRSR" id="PIRSR614732-1"/>
    </source>
</evidence>
<keyword evidence="10" id="KW-1185">Reference proteome</keyword>
<evidence type="ECO:0000313" key="10">
    <source>
        <dbReference type="Proteomes" id="UP001516400"/>
    </source>
</evidence>
<dbReference type="EC" id="4.1.1.23" evidence="7"/>
<dbReference type="GO" id="GO:0004590">
    <property type="term" value="F:orotidine-5'-phosphate decarboxylase activity"/>
    <property type="evidence" value="ECO:0007669"/>
    <property type="project" value="UniProtKB-EC"/>
</dbReference>
<gene>
    <name evidence="9" type="ORF">HHI36_022024</name>
</gene>
<dbReference type="EMBL" id="JABFTP020000042">
    <property type="protein sequence ID" value="KAL3271547.1"/>
    <property type="molecule type" value="Genomic_DNA"/>
</dbReference>
<accession>A0ABD2MYY8</accession>
<feature type="binding site" evidence="6">
    <location>
        <position position="13"/>
    </location>
    <ligand>
        <name>substrate</name>
    </ligand>
</feature>
<dbReference type="PANTHER" id="PTHR19278">
    <property type="entry name" value="OROTATE PHOSPHORIBOSYLTRANSFERASE"/>
    <property type="match status" value="1"/>
</dbReference>
<dbReference type="InterPro" id="IPR018089">
    <property type="entry name" value="OMPdecase_AS"/>
</dbReference>
<dbReference type="Gene3D" id="3.20.20.70">
    <property type="entry name" value="Aldolase class I"/>
    <property type="match status" value="1"/>
</dbReference>
<feature type="domain" description="Orotidine 5'-phosphate decarboxylase" evidence="8">
    <location>
        <begin position="7"/>
        <end position="170"/>
    </location>
</feature>
<proteinExistence type="inferred from homology"/>
<dbReference type="GO" id="GO:0006221">
    <property type="term" value="P:pyrimidine nucleotide biosynthetic process"/>
    <property type="evidence" value="ECO:0007669"/>
    <property type="project" value="UniProtKB-KW"/>
</dbReference>
<evidence type="ECO:0000256" key="3">
    <source>
        <dbReference type="ARBA" id="ARBA00022975"/>
    </source>
</evidence>
<feature type="active site" description="For OMPdecase activity" evidence="5">
    <location>
        <position position="71"/>
    </location>
</feature>
<dbReference type="InterPro" id="IPR001754">
    <property type="entry name" value="OMPdeCOase_dom"/>
</dbReference>